<dbReference type="Gene3D" id="1.10.510.10">
    <property type="entry name" value="Transferase(Phosphotransferase) domain 1"/>
    <property type="match status" value="1"/>
</dbReference>
<accession>A0A813NCW5</accession>
<dbReference type="GO" id="GO:0005524">
    <property type="term" value="F:ATP binding"/>
    <property type="evidence" value="ECO:0007669"/>
    <property type="project" value="InterPro"/>
</dbReference>
<gene>
    <name evidence="2" type="ORF">JXQ802_LOCUS938</name>
</gene>
<dbReference type="AlphaFoldDB" id="A0A813NCW5"/>
<organism evidence="2 3">
    <name type="scientific">Rotaria sordida</name>
    <dbReference type="NCBI Taxonomy" id="392033"/>
    <lineage>
        <taxon>Eukaryota</taxon>
        <taxon>Metazoa</taxon>
        <taxon>Spiralia</taxon>
        <taxon>Gnathifera</taxon>
        <taxon>Rotifera</taxon>
        <taxon>Eurotatoria</taxon>
        <taxon>Bdelloidea</taxon>
        <taxon>Philodinida</taxon>
        <taxon>Philodinidae</taxon>
        <taxon>Rotaria</taxon>
    </lineage>
</organism>
<dbReference type="PROSITE" id="PS50011">
    <property type="entry name" value="PROTEIN_KINASE_DOM"/>
    <property type="match status" value="1"/>
</dbReference>
<dbReference type="InterPro" id="IPR011009">
    <property type="entry name" value="Kinase-like_dom_sf"/>
</dbReference>
<reference evidence="2" key="1">
    <citation type="submission" date="2021-02" db="EMBL/GenBank/DDBJ databases">
        <authorList>
            <person name="Nowell W R."/>
        </authorList>
    </citation>
    <scope>NUCLEOTIDE SEQUENCE</scope>
</reference>
<dbReference type="InterPro" id="IPR000719">
    <property type="entry name" value="Prot_kinase_dom"/>
</dbReference>
<comment type="caution">
    <text evidence="2">The sequence shown here is derived from an EMBL/GenBank/DDBJ whole genome shotgun (WGS) entry which is preliminary data.</text>
</comment>
<dbReference type="Proteomes" id="UP000663870">
    <property type="component" value="Unassembled WGS sequence"/>
</dbReference>
<evidence type="ECO:0000313" key="2">
    <source>
        <dbReference type="EMBL" id="CAF0737799.1"/>
    </source>
</evidence>
<dbReference type="GO" id="GO:0004672">
    <property type="term" value="F:protein kinase activity"/>
    <property type="evidence" value="ECO:0007669"/>
    <property type="project" value="InterPro"/>
</dbReference>
<dbReference type="PROSITE" id="PS00108">
    <property type="entry name" value="PROTEIN_KINASE_ST"/>
    <property type="match status" value="1"/>
</dbReference>
<evidence type="ECO:0000313" key="3">
    <source>
        <dbReference type="Proteomes" id="UP000663870"/>
    </source>
</evidence>
<feature type="domain" description="Protein kinase" evidence="1">
    <location>
        <begin position="1"/>
        <end position="85"/>
    </location>
</feature>
<protein>
    <recommendedName>
        <fullName evidence="1">Protein kinase domain-containing protein</fullName>
    </recommendedName>
</protein>
<proteinExistence type="predicted"/>
<evidence type="ECO:0000259" key="1">
    <source>
        <dbReference type="PROSITE" id="PS50011"/>
    </source>
</evidence>
<keyword evidence="3" id="KW-1185">Reference proteome</keyword>
<dbReference type="SUPFAM" id="SSF56112">
    <property type="entry name" value="Protein kinase-like (PK-like)"/>
    <property type="match status" value="1"/>
</dbReference>
<name>A0A813NCW5_9BILA</name>
<dbReference type="EMBL" id="CAJNOL010000010">
    <property type="protein sequence ID" value="CAF0737799.1"/>
    <property type="molecule type" value="Genomic_DNA"/>
</dbReference>
<sequence>MVSIIKTLTTNNIVHMDLKLDNFILFERTLKIIDLVYQKYWQDCCVHGRPYGSKADVWSLGAIVYYMPYGKPSKYNPRAANPPHG</sequence>
<dbReference type="InterPro" id="IPR008271">
    <property type="entry name" value="Ser/Thr_kinase_AS"/>
</dbReference>